<proteinExistence type="predicted"/>
<dbReference type="AlphaFoldDB" id="A0A1A9QEM9"/>
<gene>
    <name evidence="1" type="ORF">A6V39_04520</name>
</gene>
<dbReference type="Proteomes" id="UP000077623">
    <property type="component" value="Unassembled WGS sequence"/>
</dbReference>
<accession>A0A1A9QEM9</accession>
<keyword evidence="2" id="KW-1185">Reference proteome</keyword>
<sequence length="216" mass="24329">MVFNKKVFGLVSLVTGGIATVASLWGNDLMPSLESKPDNESIVPAKAGSIASKLQSQGVKLLGGLNTDFKKWEVIMAKYEKHASSKDLLITLNGEQTPRWNNLNIEDLSKWCNEKSESDYEDDQNRTFKQVKEFCSVPTTKDYLERDKKTLISGDNGWANAVRKYTDAVKTTRITVAELGTNIVEPKVLEGWCTKSSEGEYEQQKYEWIVKFCTDQ</sequence>
<protein>
    <submittedName>
        <fullName evidence="1">Uncharacterized protein</fullName>
    </submittedName>
</protein>
<organism evidence="1 2">
    <name type="scientific">Candidatus Mycoplasma haematobovis</name>
    <dbReference type="NCBI Taxonomy" id="432608"/>
    <lineage>
        <taxon>Bacteria</taxon>
        <taxon>Bacillati</taxon>
        <taxon>Mycoplasmatota</taxon>
        <taxon>Mollicutes</taxon>
        <taxon>Mycoplasmataceae</taxon>
        <taxon>Mycoplasma</taxon>
    </lineage>
</organism>
<dbReference type="STRING" id="432608.A6V39_04520"/>
<comment type="caution">
    <text evidence="1">The sequence shown here is derived from an EMBL/GenBank/DDBJ whole genome shotgun (WGS) entry which is preliminary data.</text>
</comment>
<dbReference type="EMBL" id="LWUJ01000012">
    <property type="protein sequence ID" value="OAL10149.1"/>
    <property type="molecule type" value="Genomic_DNA"/>
</dbReference>
<evidence type="ECO:0000313" key="1">
    <source>
        <dbReference type="EMBL" id="OAL10149.1"/>
    </source>
</evidence>
<reference evidence="2" key="1">
    <citation type="submission" date="2016-04" db="EMBL/GenBank/DDBJ databases">
        <authorList>
            <person name="Quiroz-Castaneda R.E."/>
            <person name="Martinez-Ocampo F."/>
        </authorList>
    </citation>
    <scope>NUCLEOTIDE SEQUENCE [LARGE SCALE GENOMIC DNA]</scope>
    <source>
        <strain evidence="2">INIFAP01</strain>
    </source>
</reference>
<name>A0A1A9QEM9_9MOLU</name>
<evidence type="ECO:0000313" key="2">
    <source>
        <dbReference type="Proteomes" id="UP000077623"/>
    </source>
</evidence>